<reference evidence="11 12" key="1">
    <citation type="submission" date="2020-08" db="EMBL/GenBank/DDBJ databases">
        <title>Acidobacteriota in marine sediments use diverse sulfur dissimilation pathways.</title>
        <authorList>
            <person name="Wasmund K."/>
        </authorList>
    </citation>
    <scope>NUCLEOTIDE SEQUENCE [LARGE SCALE GENOMIC DNA]</scope>
    <source>
        <strain evidence="11">MAG AM3-A</strain>
    </source>
</reference>
<dbReference type="Proteomes" id="UP000598633">
    <property type="component" value="Unassembled WGS sequence"/>
</dbReference>
<gene>
    <name evidence="11" type="primary">trxA</name>
    <name evidence="11" type="ORF">IFJ97_00695</name>
</gene>
<dbReference type="Gene3D" id="3.40.30.10">
    <property type="entry name" value="Glutaredoxin"/>
    <property type="match status" value="1"/>
</dbReference>
<dbReference type="CDD" id="cd02947">
    <property type="entry name" value="TRX_family"/>
    <property type="match status" value="1"/>
</dbReference>
<feature type="site" description="Contributes to redox potential value" evidence="8">
    <location>
        <position position="34"/>
    </location>
</feature>
<feature type="active site" description="Nucleophile" evidence="8">
    <location>
        <position position="33"/>
    </location>
</feature>
<organism evidence="11 12">
    <name type="scientific">Candidatus Sulfomarinibacter kjeldsenii</name>
    <dbReference type="NCBI Taxonomy" id="2885994"/>
    <lineage>
        <taxon>Bacteria</taxon>
        <taxon>Pseudomonadati</taxon>
        <taxon>Acidobacteriota</taxon>
        <taxon>Thermoanaerobaculia</taxon>
        <taxon>Thermoanaerobaculales</taxon>
        <taxon>Candidatus Sulfomarinibacteraceae</taxon>
        <taxon>Candidatus Sulfomarinibacter</taxon>
    </lineage>
</organism>
<proteinExistence type="inferred from homology"/>
<dbReference type="PROSITE" id="PS51352">
    <property type="entry name" value="THIOREDOXIN_2"/>
    <property type="match status" value="1"/>
</dbReference>
<comment type="caution">
    <text evidence="11">The sequence shown here is derived from an EMBL/GenBank/DDBJ whole genome shotgun (WGS) entry which is preliminary data.</text>
</comment>
<feature type="disulfide bond" description="Redox-active" evidence="9">
    <location>
        <begin position="33"/>
        <end position="36"/>
    </location>
</feature>
<dbReference type="PANTHER" id="PTHR45663">
    <property type="entry name" value="GEO12009P1"/>
    <property type="match status" value="1"/>
</dbReference>
<evidence type="ECO:0000256" key="5">
    <source>
        <dbReference type="ARBA" id="ARBA00023284"/>
    </source>
</evidence>
<evidence type="ECO:0000256" key="3">
    <source>
        <dbReference type="ARBA" id="ARBA00022982"/>
    </source>
</evidence>
<dbReference type="PRINTS" id="PR00421">
    <property type="entry name" value="THIOREDOXIN"/>
</dbReference>
<keyword evidence="2" id="KW-0813">Transport</keyword>
<evidence type="ECO:0000256" key="8">
    <source>
        <dbReference type="PIRSR" id="PIRSR000077-1"/>
    </source>
</evidence>
<feature type="active site" description="Nucleophile" evidence="8">
    <location>
        <position position="36"/>
    </location>
</feature>
<dbReference type="Pfam" id="PF00085">
    <property type="entry name" value="Thioredoxin"/>
    <property type="match status" value="1"/>
</dbReference>
<dbReference type="GO" id="GO:0015035">
    <property type="term" value="F:protein-disulfide reductase activity"/>
    <property type="evidence" value="ECO:0007669"/>
    <property type="project" value="UniProtKB-UniRule"/>
</dbReference>
<dbReference type="InterPro" id="IPR005746">
    <property type="entry name" value="Thioredoxin"/>
</dbReference>
<evidence type="ECO:0000256" key="6">
    <source>
        <dbReference type="NCBIfam" id="TIGR01068"/>
    </source>
</evidence>
<dbReference type="AlphaFoldDB" id="A0A8J6XY12"/>
<keyword evidence="4 9" id="KW-1015">Disulfide bond</keyword>
<dbReference type="PIRSF" id="PIRSF000077">
    <property type="entry name" value="Thioredoxin"/>
    <property type="match status" value="1"/>
</dbReference>
<dbReference type="SUPFAM" id="SSF52833">
    <property type="entry name" value="Thioredoxin-like"/>
    <property type="match status" value="1"/>
</dbReference>
<evidence type="ECO:0000313" key="12">
    <source>
        <dbReference type="Proteomes" id="UP000598633"/>
    </source>
</evidence>
<protein>
    <recommendedName>
        <fullName evidence="6 7">Thioredoxin</fullName>
    </recommendedName>
</protein>
<comment type="similarity">
    <text evidence="1 7">Belongs to the thioredoxin family.</text>
</comment>
<evidence type="ECO:0000259" key="10">
    <source>
        <dbReference type="PROSITE" id="PS51352"/>
    </source>
</evidence>
<keyword evidence="5 9" id="KW-0676">Redox-active center</keyword>
<dbReference type="FunFam" id="3.40.30.10:FF:000001">
    <property type="entry name" value="Thioredoxin"/>
    <property type="match status" value="1"/>
</dbReference>
<feature type="domain" description="Thioredoxin" evidence="10">
    <location>
        <begin position="1"/>
        <end position="108"/>
    </location>
</feature>
<name>A0A8J6XY12_9BACT</name>
<dbReference type="GO" id="GO:0045454">
    <property type="term" value="P:cell redox homeostasis"/>
    <property type="evidence" value="ECO:0007669"/>
    <property type="project" value="TreeGrafter"/>
</dbReference>
<keyword evidence="3" id="KW-0249">Electron transport</keyword>
<sequence length="108" mass="11601">MAGQAVEITDANFEDTILNAGKPALVDFWAVWCGPCRVIGPIVEELAEEYGDRVVVGKLDVDANRDTAVKYGIQAIPTLLLVNNGEIADRIVGVTDKTSLTSKLESLL</sequence>
<evidence type="ECO:0000256" key="7">
    <source>
        <dbReference type="PIRNR" id="PIRNR000077"/>
    </source>
</evidence>
<evidence type="ECO:0000313" key="11">
    <source>
        <dbReference type="EMBL" id="MBD3869858.1"/>
    </source>
</evidence>
<dbReference type="NCBIfam" id="TIGR01068">
    <property type="entry name" value="thioredoxin"/>
    <property type="match status" value="1"/>
</dbReference>
<feature type="site" description="Deprotonates C-terminal active site Cys" evidence="8">
    <location>
        <position position="27"/>
    </location>
</feature>
<accession>A0A8J6XY12</accession>
<dbReference type="EMBL" id="JACXWA010000010">
    <property type="protein sequence ID" value="MBD3869858.1"/>
    <property type="molecule type" value="Genomic_DNA"/>
</dbReference>
<dbReference type="InterPro" id="IPR013766">
    <property type="entry name" value="Thioredoxin_domain"/>
</dbReference>
<dbReference type="GO" id="GO:0005829">
    <property type="term" value="C:cytosol"/>
    <property type="evidence" value="ECO:0007669"/>
    <property type="project" value="TreeGrafter"/>
</dbReference>
<evidence type="ECO:0000256" key="2">
    <source>
        <dbReference type="ARBA" id="ARBA00022448"/>
    </source>
</evidence>
<dbReference type="InterPro" id="IPR036249">
    <property type="entry name" value="Thioredoxin-like_sf"/>
</dbReference>
<dbReference type="PROSITE" id="PS00194">
    <property type="entry name" value="THIOREDOXIN_1"/>
    <property type="match status" value="1"/>
</dbReference>
<dbReference type="InterPro" id="IPR017937">
    <property type="entry name" value="Thioredoxin_CS"/>
</dbReference>
<feature type="site" description="Contributes to redox potential value" evidence="8">
    <location>
        <position position="35"/>
    </location>
</feature>
<evidence type="ECO:0000256" key="1">
    <source>
        <dbReference type="ARBA" id="ARBA00008987"/>
    </source>
</evidence>
<dbReference type="PANTHER" id="PTHR45663:SF11">
    <property type="entry name" value="GEO12009P1"/>
    <property type="match status" value="1"/>
</dbReference>
<evidence type="ECO:0000256" key="9">
    <source>
        <dbReference type="PIRSR" id="PIRSR000077-4"/>
    </source>
</evidence>
<evidence type="ECO:0000256" key="4">
    <source>
        <dbReference type="ARBA" id="ARBA00023157"/>
    </source>
</evidence>